<reference evidence="7" key="1">
    <citation type="submission" date="2016-10" db="EMBL/GenBank/DDBJ databases">
        <authorList>
            <person name="Varghese N."/>
            <person name="Submissions S."/>
        </authorList>
    </citation>
    <scope>NUCLEOTIDE SEQUENCE [LARGE SCALE GENOMIC DNA]</scope>
    <source>
        <strain evidence="7">DSM 26893</strain>
    </source>
</reference>
<dbReference type="Pfam" id="PF03466">
    <property type="entry name" value="LysR_substrate"/>
    <property type="match status" value="1"/>
</dbReference>
<dbReference type="EMBL" id="FOCM01000005">
    <property type="protein sequence ID" value="SEN70084.1"/>
    <property type="molecule type" value="Genomic_DNA"/>
</dbReference>
<accession>A0A1H8INC6</accession>
<dbReference type="Pfam" id="PF00126">
    <property type="entry name" value="HTH_1"/>
    <property type="match status" value="1"/>
</dbReference>
<evidence type="ECO:0000313" key="6">
    <source>
        <dbReference type="EMBL" id="SEN70084.1"/>
    </source>
</evidence>
<dbReference type="InterPro" id="IPR005119">
    <property type="entry name" value="LysR_subst-bd"/>
</dbReference>
<gene>
    <name evidence="6" type="ORF">SAMN04488011_105297</name>
</gene>
<dbReference type="Gene3D" id="1.10.10.10">
    <property type="entry name" value="Winged helix-like DNA-binding domain superfamily/Winged helix DNA-binding domain"/>
    <property type="match status" value="1"/>
</dbReference>
<dbReference type="PANTHER" id="PTHR30419">
    <property type="entry name" value="HTH-TYPE TRANSCRIPTIONAL REGULATOR YBHD"/>
    <property type="match status" value="1"/>
</dbReference>
<evidence type="ECO:0000313" key="7">
    <source>
        <dbReference type="Proteomes" id="UP000199372"/>
    </source>
</evidence>
<evidence type="ECO:0000256" key="3">
    <source>
        <dbReference type="ARBA" id="ARBA00023125"/>
    </source>
</evidence>
<evidence type="ECO:0000259" key="5">
    <source>
        <dbReference type="PROSITE" id="PS50931"/>
    </source>
</evidence>
<evidence type="ECO:0000256" key="1">
    <source>
        <dbReference type="ARBA" id="ARBA00009437"/>
    </source>
</evidence>
<evidence type="ECO:0000256" key="4">
    <source>
        <dbReference type="ARBA" id="ARBA00023163"/>
    </source>
</evidence>
<evidence type="ECO:0000256" key="2">
    <source>
        <dbReference type="ARBA" id="ARBA00023015"/>
    </source>
</evidence>
<dbReference type="InterPro" id="IPR000847">
    <property type="entry name" value="LysR_HTH_N"/>
</dbReference>
<dbReference type="PRINTS" id="PR00039">
    <property type="entry name" value="HTHLYSR"/>
</dbReference>
<dbReference type="InterPro" id="IPR036388">
    <property type="entry name" value="WH-like_DNA-bd_sf"/>
</dbReference>
<dbReference type="PROSITE" id="PS50931">
    <property type="entry name" value="HTH_LYSR"/>
    <property type="match status" value="1"/>
</dbReference>
<dbReference type="SUPFAM" id="SSF53850">
    <property type="entry name" value="Periplasmic binding protein-like II"/>
    <property type="match status" value="1"/>
</dbReference>
<sequence>MPPSTEHSRSNSFNVLIRRGVKMTHLQLVAAIAETGQVLSAAEKVGMTQPAASRLLAQLEKAVGAPIFRRHLRGVKLTEVGEILAKGATRMLSDLDLTQERIDQTLQGAHGAVRIGSVTGPSMQWLLPTVRDLRADFPQIELTVHVDTSVKLADALLSRELDFFLGRVPDGVDSRPFRFEPVSEEPIALVVRRGHPLAGRTDLTLDDCLDFDWVMQPPGGLLRQTTENYLISHGVRLPERTLGTTSTLFTLALIHDTDAIAPLARAVAEFYVRETRIGGRVDMLDVAPDLRVKTYGLVRRVEDEATPAAERVIRQLMERAPRPTE</sequence>
<protein>
    <submittedName>
        <fullName evidence="6">DNA-binding transcriptional regulator, LysR family</fullName>
    </submittedName>
</protein>
<feature type="domain" description="HTH lysR-type" evidence="5">
    <location>
        <begin position="21"/>
        <end position="78"/>
    </location>
</feature>
<keyword evidence="2" id="KW-0805">Transcription regulation</keyword>
<dbReference type="GO" id="GO:0003677">
    <property type="term" value="F:DNA binding"/>
    <property type="evidence" value="ECO:0007669"/>
    <property type="project" value="UniProtKB-KW"/>
</dbReference>
<keyword evidence="4" id="KW-0804">Transcription</keyword>
<dbReference type="GO" id="GO:0005829">
    <property type="term" value="C:cytosol"/>
    <property type="evidence" value="ECO:0007669"/>
    <property type="project" value="TreeGrafter"/>
</dbReference>
<dbReference type="InterPro" id="IPR036390">
    <property type="entry name" value="WH_DNA-bd_sf"/>
</dbReference>
<dbReference type="SUPFAM" id="SSF46785">
    <property type="entry name" value="Winged helix' DNA-binding domain"/>
    <property type="match status" value="1"/>
</dbReference>
<dbReference type="GO" id="GO:0003700">
    <property type="term" value="F:DNA-binding transcription factor activity"/>
    <property type="evidence" value="ECO:0007669"/>
    <property type="project" value="InterPro"/>
</dbReference>
<dbReference type="PANTHER" id="PTHR30419:SF8">
    <property type="entry name" value="NITROGEN ASSIMILATION TRANSCRIPTIONAL ACTIVATOR-RELATED"/>
    <property type="match status" value="1"/>
</dbReference>
<organism evidence="6 7">
    <name type="scientific">Palleronia pelagia</name>
    <dbReference type="NCBI Taxonomy" id="387096"/>
    <lineage>
        <taxon>Bacteria</taxon>
        <taxon>Pseudomonadati</taxon>
        <taxon>Pseudomonadota</taxon>
        <taxon>Alphaproteobacteria</taxon>
        <taxon>Rhodobacterales</taxon>
        <taxon>Roseobacteraceae</taxon>
        <taxon>Palleronia</taxon>
    </lineage>
</organism>
<proteinExistence type="inferred from homology"/>
<dbReference type="AlphaFoldDB" id="A0A1H8INC6"/>
<dbReference type="Gene3D" id="3.40.190.290">
    <property type="match status" value="1"/>
</dbReference>
<dbReference type="Proteomes" id="UP000199372">
    <property type="component" value="Unassembled WGS sequence"/>
</dbReference>
<comment type="similarity">
    <text evidence="1">Belongs to the LysR transcriptional regulatory family.</text>
</comment>
<keyword evidence="3 6" id="KW-0238">DNA-binding</keyword>
<keyword evidence="7" id="KW-1185">Reference proteome</keyword>
<name>A0A1H8INC6_9RHOB</name>
<dbReference type="InterPro" id="IPR050950">
    <property type="entry name" value="HTH-type_LysR_regulators"/>
</dbReference>
<dbReference type="OrthoDB" id="9803030at2"/>